<feature type="domain" description="EGF-like" evidence="15">
    <location>
        <begin position="149"/>
        <end position="185"/>
    </location>
</feature>
<dbReference type="PROSITE" id="PS50068">
    <property type="entry name" value="LDLRA_2"/>
    <property type="match status" value="8"/>
</dbReference>
<dbReference type="CDD" id="cd00041">
    <property type="entry name" value="CUB"/>
    <property type="match status" value="1"/>
</dbReference>
<accession>A0A8B7XRB9</accession>
<dbReference type="SUPFAM" id="SSF49854">
    <property type="entry name" value="Spermadhesin, CUB domain"/>
    <property type="match status" value="3"/>
</dbReference>
<keyword evidence="11" id="KW-0245">EGF-like domain</keyword>
<dbReference type="InterPro" id="IPR018114">
    <property type="entry name" value="TRYPSIN_HIS"/>
</dbReference>
<dbReference type="PROSITE" id="PS50038">
    <property type="entry name" value="FZ"/>
    <property type="match status" value="1"/>
</dbReference>
<evidence type="ECO:0000313" key="18">
    <source>
        <dbReference type="Proteomes" id="UP000694845"/>
    </source>
</evidence>
<dbReference type="InterPro" id="IPR000742">
    <property type="entry name" value="EGF"/>
</dbReference>
<dbReference type="InterPro" id="IPR001881">
    <property type="entry name" value="EGF-like_Ca-bd_dom"/>
</dbReference>
<dbReference type="KEGG" id="aplc:110975312"/>
<dbReference type="SMART" id="SM00181">
    <property type="entry name" value="EGF"/>
    <property type="match status" value="5"/>
</dbReference>
<dbReference type="Gene3D" id="2.60.120.290">
    <property type="entry name" value="Spermadhesin, CUB domain"/>
    <property type="match status" value="3"/>
</dbReference>
<feature type="disulfide bond" evidence="13">
    <location>
        <begin position="635"/>
        <end position="647"/>
    </location>
</feature>
<protein>
    <submittedName>
        <fullName evidence="19">Uncharacterized protein LOC110975312</fullName>
    </submittedName>
</protein>
<evidence type="ECO:0000256" key="13">
    <source>
        <dbReference type="PROSITE-ProRule" id="PRU00124"/>
    </source>
</evidence>
<feature type="domain" description="EGF-like" evidence="15">
    <location>
        <begin position="1256"/>
        <end position="1291"/>
    </location>
</feature>
<feature type="disulfide bond" evidence="13">
    <location>
        <begin position="1019"/>
        <end position="1031"/>
    </location>
</feature>
<dbReference type="Gene3D" id="2.40.10.10">
    <property type="entry name" value="Trypsin-like serine proteases"/>
    <property type="match status" value="1"/>
</dbReference>
<feature type="disulfide bond" evidence="13">
    <location>
        <begin position="826"/>
        <end position="838"/>
    </location>
</feature>
<keyword evidence="6" id="KW-0732">Signal</keyword>
<keyword evidence="9" id="KW-0812">Transmembrane</keyword>
<dbReference type="Gene3D" id="2.10.25.10">
    <property type="entry name" value="Laminin"/>
    <property type="match status" value="5"/>
</dbReference>
<feature type="disulfide bond" evidence="13">
    <location>
        <begin position="1574"/>
        <end position="1592"/>
    </location>
</feature>
<sequence>MNISLGESETVEVRSPGYPGSFPRGVYINWILRTEEDRKILVSFGNLTTDYYDNWRIGNGDVISQSTLLSWRYRRRELPVLLSNGSAIWISFSSSYQTRAGFSFVASSVPSTETLTCSSDKFDCGNSVCISGLLQCDKNYDCIDNRDENSCGCDSVTCLNNGTCSDYNGYFSCSCSEGFRGRFCEKVVFECEAYPNIFEESDRCDGIIQCPNGDDEKGCECSGHKYRCRDSICVGQADTECNGIPECLDYSDEGVACNTAYCLEISNEACTAILAYNSTYFPNDFVSSHQQADDLIAQHLPEFLTNCSNDERLALCMSLYPECPQFGPDPRVCASLCSRAVECAGLETNFTSLQCDVYPDNGVLSTSEGCLYSDEDVLQSGDCGRRPAASPSLNPFSRIIGGAETHIGNWPWIGSYQARGGFHFCAATLISPRWAITAAHCGFQRQLVFGSSLFNAPSGYQHVYRVGQIFIHPGYNAPRYHNDIALVKLTSPVSYTDTIQPACLETDDNEVDKYDTCHAVGWGSTFLGGRSSPVLKEARVPLVSWEQCKSYDDARENLFISSDQICAGAGNGTNRTCHGDSGGPLICRGANGRWKLVGITSTASACGAASPGVFTRVSQYIDFIRYTMAKGFQPCTANEFDCGETVCIDGRSRCNYREDCHDGRDEELCGCILNSCVNNGTCLPEGRYSYQCECTDGYEGTNCETAIITKTFRLSVNGMVRVSSPGHPEDFPSNTRVNWTFETDQGMKVFINFTNFVSSYFDNWQAGDGAKAGAATFLSWSRANGRPPNLLSSGNALWLTYHVSFAARDAFVFSAASVPGNETITCSSDEFHCGHSVCIDSFRQCDYSFNCIDGRDERRCGNCSNFDCANNGTCWRTSFGEFVCDCPAGFTGAQCETEIFQYDVIVSGDDVLALATPGYPVHYHHNVNVTWNIRTDADRQIHVTFADFQTERFWDVLLAGNGDFSPANVFFNWSGYRQPLDIVSNGSSMWMTFLSDSTVYYRGLSFHLRSISAASNFSCSGNNFDCGHFVCINESLVCDGVVDCVGGADEIHCDHCSSSPCLHNGTCVERPLQVGIEPFYCNCAARFTGANCETDTYQRVVLNGNETITTRNSIGSTQQSLVWLISADVDRRVVLKSLYLNNEVMSFLRLIAVGDGHDPFGGGIPFYQHFGEYERGTPELVSSGNEMWIYMVYLPLFPNPPSLLLTAFLTVSTVPLSHSMVCSSSEFSCERYCIDTLYVCDGESDCADRRDEQECDTCSPNSCQNNGTCVLIPGANFWCLCPNSYAGPHCEIETELRFQLAANETITIELVHGDTYKRVWLIHTIADWRIQIAPVGTKLSPTSRVSIGVGYGSNTNNESSTIFNASSVAQISLPEFYSQGTVMWLSARSNRSPATDSIVIAVTSVPLSAGVNCSSQRFDCGGYCIPESWRCDTISDCGDGRDELGCEYQPLVAPSDQSVSLTPWAYRADLGGALWILAADPGRKVLVSSFNFTGGAPVKFFEARDGNGTSPVLLSLVSSSSHPVPAIPGLLSSGNKMWITVGFQGIITPTRVSVVASGVPANETLTCAVGEVDCSYGVCFEENYKCDGPPQCVDGRDEPPNC</sequence>
<dbReference type="Pfam" id="PF00008">
    <property type="entry name" value="EGF"/>
    <property type="match status" value="3"/>
</dbReference>
<organism evidence="18 19">
    <name type="scientific">Acanthaster planci</name>
    <name type="common">Crown-of-thorns starfish</name>
    <dbReference type="NCBI Taxonomy" id="133434"/>
    <lineage>
        <taxon>Eukaryota</taxon>
        <taxon>Metazoa</taxon>
        <taxon>Echinodermata</taxon>
        <taxon>Eleutherozoa</taxon>
        <taxon>Asterozoa</taxon>
        <taxon>Asteroidea</taxon>
        <taxon>Valvatacea</taxon>
        <taxon>Valvatida</taxon>
        <taxon>Acanthasteridae</taxon>
        <taxon>Acanthaster</taxon>
    </lineage>
</organism>
<feature type="domain" description="EGF-like" evidence="15">
    <location>
        <begin position="1054"/>
        <end position="1093"/>
    </location>
</feature>
<evidence type="ECO:0000259" key="17">
    <source>
        <dbReference type="PROSITE" id="PS50240"/>
    </source>
</evidence>
<dbReference type="InterPro" id="IPR036790">
    <property type="entry name" value="Frizzled_dom_sf"/>
</dbReference>
<feature type="disulfide bond" evidence="13">
    <location>
        <begin position="221"/>
        <end position="233"/>
    </location>
</feature>
<dbReference type="InterPro" id="IPR001254">
    <property type="entry name" value="Trypsin_dom"/>
</dbReference>
<dbReference type="GO" id="GO:0005886">
    <property type="term" value="C:plasma membrane"/>
    <property type="evidence" value="ECO:0007669"/>
    <property type="project" value="UniProtKB-SubCell"/>
</dbReference>
<dbReference type="Pfam" id="PF00431">
    <property type="entry name" value="CUB"/>
    <property type="match status" value="1"/>
</dbReference>
<keyword evidence="9" id="KW-0735">Signal-anchor</keyword>
<dbReference type="SMART" id="SM00192">
    <property type="entry name" value="LDLa"/>
    <property type="match status" value="8"/>
</dbReference>
<evidence type="ECO:0000256" key="5">
    <source>
        <dbReference type="ARBA" id="ARBA00022670"/>
    </source>
</evidence>
<dbReference type="Gene3D" id="1.10.2000.10">
    <property type="entry name" value="Frizzled cysteine-rich domain"/>
    <property type="match status" value="1"/>
</dbReference>
<dbReference type="GeneID" id="110975312"/>
<name>A0A8B7XRB9_ACAPL</name>
<feature type="domain" description="EGF-like" evidence="15">
    <location>
        <begin position="667"/>
        <end position="704"/>
    </location>
</feature>
<evidence type="ECO:0000256" key="2">
    <source>
        <dbReference type="ARBA" id="ARBA00004613"/>
    </source>
</evidence>
<feature type="disulfide bond" evidence="13">
    <location>
        <begin position="845"/>
        <end position="860"/>
    </location>
</feature>
<keyword evidence="18" id="KW-1185">Reference proteome</keyword>
<evidence type="ECO:0000256" key="9">
    <source>
        <dbReference type="ARBA" id="ARBA00022968"/>
    </source>
</evidence>
<feature type="disulfide bond" evidence="13">
    <location>
        <begin position="1240"/>
        <end position="1255"/>
    </location>
</feature>
<dbReference type="InterPro" id="IPR000152">
    <property type="entry name" value="EGF-type_Asp/Asn_hydroxyl_site"/>
</dbReference>
<dbReference type="PROSITE" id="PS50240">
    <property type="entry name" value="TRYPSIN_DOM"/>
    <property type="match status" value="1"/>
</dbReference>
<evidence type="ECO:0000256" key="6">
    <source>
        <dbReference type="ARBA" id="ARBA00022729"/>
    </source>
</evidence>
<feature type="domain" description="CUB" evidence="14">
    <location>
        <begin position="895"/>
        <end position="1011"/>
    </location>
</feature>
<feature type="disulfide bond" evidence="11">
    <location>
        <begin position="694"/>
        <end position="703"/>
    </location>
</feature>
<dbReference type="InterPro" id="IPR035914">
    <property type="entry name" value="Sperma_CUB_dom_sf"/>
</dbReference>
<gene>
    <name evidence="19" type="primary">LOC110975312</name>
</gene>
<evidence type="ECO:0000256" key="12">
    <source>
        <dbReference type="PROSITE-ProRule" id="PRU00090"/>
    </source>
</evidence>
<evidence type="ECO:0000259" key="16">
    <source>
        <dbReference type="PROSITE" id="PS50038"/>
    </source>
</evidence>
<feature type="disulfide bond" evidence="13">
    <location>
        <begin position="117"/>
        <end position="129"/>
    </location>
</feature>
<dbReference type="CDD" id="cd00054">
    <property type="entry name" value="EGF_CA"/>
    <property type="match status" value="4"/>
</dbReference>
<evidence type="ECO:0000256" key="3">
    <source>
        <dbReference type="ARBA" id="ARBA00022525"/>
    </source>
</evidence>
<dbReference type="Proteomes" id="UP000694845">
    <property type="component" value="Unplaced"/>
</dbReference>
<dbReference type="PROSITE" id="PS00010">
    <property type="entry name" value="ASX_HYDROXYL"/>
    <property type="match status" value="1"/>
</dbReference>
<evidence type="ECO:0000259" key="15">
    <source>
        <dbReference type="PROSITE" id="PS50026"/>
    </source>
</evidence>
<dbReference type="PROSITE" id="PS01186">
    <property type="entry name" value="EGF_2"/>
    <property type="match status" value="3"/>
</dbReference>
<dbReference type="GO" id="GO:0005509">
    <property type="term" value="F:calcium ion binding"/>
    <property type="evidence" value="ECO:0007669"/>
    <property type="project" value="InterPro"/>
</dbReference>
<keyword evidence="4" id="KW-0768">Sushi</keyword>
<feature type="disulfide bond" evidence="13">
    <location>
        <begin position="1567"/>
        <end position="1579"/>
    </location>
</feature>
<reference evidence="19" key="1">
    <citation type="submission" date="2025-08" db="UniProtKB">
        <authorList>
            <consortium name="RefSeq"/>
        </authorList>
    </citation>
    <scope>IDENTIFICATION</scope>
</reference>
<dbReference type="GO" id="GO:0006508">
    <property type="term" value="P:proteolysis"/>
    <property type="evidence" value="ECO:0007669"/>
    <property type="project" value="UniProtKB-KW"/>
</dbReference>
<dbReference type="FunFam" id="2.40.10.10:FF:000120">
    <property type="entry name" value="Putative serine protease"/>
    <property type="match status" value="1"/>
</dbReference>
<dbReference type="PRINTS" id="PR00261">
    <property type="entry name" value="LDLRECEPTOR"/>
</dbReference>
<dbReference type="GO" id="GO:0004252">
    <property type="term" value="F:serine-type endopeptidase activity"/>
    <property type="evidence" value="ECO:0007669"/>
    <property type="project" value="InterPro"/>
</dbReference>
<dbReference type="InterPro" id="IPR043504">
    <property type="entry name" value="Peptidase_S1_PA_chymotrypsin"/>
</dbReference>
<feature type="disulfide bond" evidence="13">
    <location>
        <begin position="833"/>
        <end position="851"/>
    </location>
</feature>
<dbReference type="InterPro" id="IPR002172">
    <property type="entry name" value="LDrepeatLR_classA_rpt"/>
</dbReference>
<evidence type="ECO:0000256" key="1">
    <source>
        <dbReference type="ARBA" id="ARBA00004401"/>
    </source>
</evidence>
<feature type="disulfide bond" evidence="13">
    <location>
        <begin position="1038"/>
        <end position="1053"/>
    </location>
</feature>
<feature type="domain" description="EGF-like" evidence="15">
    <location>
        <begin position="861"/>
        <end position="896"/>
    </location>
</feature>
<dbReference type="CDD" id="cd07066">
    <property type="entry name" value="CRD_FZ"/>
    <property type="match status" value="1"/>
</dbReference>
<dbReference type="RefSeq" id="XP_022083389.1">
    <property type="nucleotide sequence ID" value="XM_022227697.1"/>
</dbReference>
<dbReference type="PROSITE" id="PS50026">
    <property type="entry name" value="EGF_3"/>
    <property type="match status" value="5"/>
</dbReference>
<dbReference type="CDD" id="cd00112">
    <property type="entry name" value="LDLa"/>
    <property type="match status" value="6"/>
</dbReference>
<feature type="disulfide bond" evidence="12">
    <location>
        <begin position="270"/>
        <end position="316"/>
    </location>
</feature>
<keyword evidence="3" id="KW-0964">Secreted</keyword>
<dbReference type="InterPro" id="IPR023415">
    <property type="entry name" value="LDLR_class-A_CS"/>
</dbReference>
<evidence type="ECO:0000313" key="19">
    <source>
        <dbReference type="RefSeq" id="XP_022083389.1"/>
    </source>
</evidence>
<dbReference type="InterPro" id="IPR020067">
    <property type="entry name" value="Frizzled_dom"/>
</dbReference>
<feature type="disulfide bond" evidence="13">
    <location>
        <begin position="642"/>
        <end position="660"/>
    </location>
</feature>
<feature type="disulfide bond" evidence="12">
    <location>
        <begin position="262"/>
        <end position="323"/>
    </location>
</feature>
<dbReference type="InterPro" id="IPR036055">
    <property type="entry name" value="LDL_receptor-like_sf"/>
</dbReference>
<dbReference type="CDD" id="cd00190">
    <property type="entry name" value="Tryp_SPc"/>
    <property type="match status" value="1"/>
</dbReference>
<dbReference type="SUPFAM" id="SSF63501">
    <property type="entry name" value="Frizzled cysteine-rich domain"/>
    <property type="match status" value="1"/>
</dbReference>
<dbReference type="PANTHER" id="PTHR24252">
    <property type="entry name" value="ACROSIN-RELATED"/>
    <property type="match status" value="1"/>
</dbReference>
<evidence type="ECO:0000256" key="7">
    <source>
        <dbReference type="ARBA" id="ARBA00022801"/>
    </source>
</evidence>
<evidence type="ECO:0000256" key="8">
    <source>
        <dbReference type="ARBA" id="ARBA00022825"/>
    </source>
</evidence>
<dbReference type="SMART" id="SM00020">
    <property type="entry name" value="Tryp_SPc"/>
    <property type="match status" value="1"/>
</dbReference>
<feature type="disulfide bond" evidence="13">
    <location>
        <begin position="1431"/>
        <end position="1446"/>
    </location>
</feature>
<dbReference type="PROSITE" id="PS01209">
    <property type="entry name" value="LDLRA_1"/>
    <property type="match status" value="2"/>
</dbReference>
<feature type="disulfide bond" evidence="13">
    <location>
        <begin position="124"/>
        <end position="142"/>
    </location>
</feature>
<dbReference type="SUPFAM" id="SSF57196">
    <property type="entry name" value="EGF/Laminin"/>
    <property type="match status" value="5"/>
</dbReference>
<feature type="domain" description="Peptidase S1" evidence="17">
    <location>
        <begin position="399"/>
        <end position="629"/>
    </location>
</feature>
<proteinExistence type="predicted"/>
<dbReference type="InterPro" id="IPR000859">
    <property type="entry name" value="CUB_dom"/>
</dbReference>
<comment type="subcellular location">
    <subcellularLocation>
        <location evidence="1">Cell membrane</location>
        <topology evidence="1">Single-pass type II membrane protein</topology>
    </subcellularLocation>
    <subcellularLocation>
        <location evidence="2">Secreted</location>
    </subcellularLocation>
</comment>
<feature type="domain" description="FZ" evidence="16">
    <location>
        <begin position="257"/>
        <end position="373"/>
    </location>
</feature>
<dbReference type="SMART" id="SM00042">
    <property type="entry name" value="CUB"/>
    <property type="match status" value="3"/>
</dbReference>
<evidence type="ECO:0000259" key="14">
    <source>
        <dbReference type="PROSITE" id="PS01180"/>
    </source>
</evidence>
<feature type="disulfide bond" evidence="11">
    <location>
        <begin position="1083"/>
        <end position="1092"/>
    </location>
</feature>
<dbReference type="PROSITE" id="PS00134">
    <property type="entry name" value="TRYPSIN_HIS"/>
    <property type="match status" value="1"/>
</dbReference>
<dbReference type="OrthoDB" id="7754674at2759"/>
<dbReference type="Pfam" id="PF00089">
    <property type="entry name" value="Trypsin"/>
    <property type="match status" value="1"/>
</dbReference>
<feature type="disulfide bond" evidence="11">
    <location>
        <begin position="1281"/>
        <end position="1290"/>
    </location>
</feature>
<dbReference type="Gene3D" id="4.10.400.10">
    <property type="entry name" value="Low-density Lipoprotein Receptor"/>
    <property type="match status" value="7"/>
</dbReference>
<feature type="disulfide bond" evidence="11">
    <location>
        <begin position="175"/>
        <end position="184"/>
    </location>
</feature>
<dbReference type="GO" id="GO:0005576">
    <property type="term" value="C:extracellular region"/>
    <property type="evidence" value="ECO:0007669"/>
    <property type="project" value="UniProtKB-SubCell"/>
</dbReference>
<keyword evidence="5" id="KW-0645">Protease</keyword>
<dbReference type="PROSITE" id="PS01180">
    <property type="entry name" value="CUB"/>
    <property type="match status" value="1"/>
</dbReference>
<keyword evidence="8" id="KW-0720">Serine protease</keyword>
<feature type="disulfide bond" evidence="13">
    <location>
        <begin position="654"/>
        <end position="669"/>
    </location>
</feature>
<dbReference type="SUPFAM" id="SSF57424">
    <property type="entry name" value="LDL receptor-like module"/>
    <property type="match status" value="7"/>
</dbReference>
<dbReference type="SMART" id="SM00179">
    <property type="entry name" value="EGF_CA"/>
    <property type="match status" value="5"/>
</dbReference>
<dbReference type="Pfam" id="PF00057">
    <property type="entry name" value="Ldl_recept_a"/>
    <property type="match status" value="7"/>
</dbReference>
<dbReference type="PROSITE" id="PS00022">
    <property type="entry name" value="EGF_1"/>
    <property type="match status" value="5"/>
</dbReference>
<comment type="caution">
    <text evidence="11">Lacks conserved residue(s) required for the propagation of feature annotation.</text>
</comment>
<keyword evidence="7" id="KW-0378">Hydrolase</keyword>
<feature type="disulfide bond" evidence="13">
    <location>
        <begin position="136"/>
        <end position="151"/>
    </location>
</feature>
<feature type="disulfide bond" evidence="13">
    <location>
        <begin position="1026"/>
        <end position="1044"/>
    </location>
</feature>
<dbReference type="PANTHER" id="PTHR24252:SF7">
    <property type="entry name" value="HYALIN"/>
    <property type="match status" value="1"/>
</dbReference>
<dbReference type="InterPro" id="IPR009003">
    <property type="entry name" value="Peptidase_S1_PA"/>
</dbReference>
<evidence type="ECO:0000256" key="4">
    <source>
        <dbReference type="ARBA" id="ARBA00022659"/>
    </source>
</evidence>
<feature type="disulfide bond" evidence="11">
    <location>
        <begin position="886"/>
        <end position="895"/>
    </location>
</feature>
<evidence type="ECO:0000256" key="11">
    <source>
        <dbReference type="PROSITE-ProRule" id="PRU00076"/>
    </source>
</evidence>
<dbReference type="SUPFAM" id="SSF50494">
    <property type="entry name" value="Trypsin-like serine proteases"/>
    <property type="match status" value="1"/>
</dbReference>
<evidence type="ECO:0000256" key="10">
    <source>
        <dbReference type="ARBA" id="ARBA00023157"/>
    </source>
</evidence>
<keyword evidence="10 11" id="KW-1015">Disulfide bond</keyword>